<keyword evidence="2" id="KW-1185">Reference proteome</keyword>
<evidence type="ECO:0000313" key="1">
    <source>
        <dbReference type="EMBL" id="OEV20208.1"/>
    </source>
</evidence>
<dbReference type="EMBL" id="LJGZ01000027">
    <property type="protein sequence ID" value="OEV20208.1"/>
    <property type="molecule type" value="Genomic_DNA"/>
</dbReference>
<accession>A0A1E7LVQ8</accession>
<gene>
    <name evidence="1" type="ORF">AN221_13465</name>
</gene>
<sequence length="163" mass="17546">MGRRVRKAPEPTVNGLRPTIAETGDAGPERFTLTCPVCGEVSRHPFELLARRAFEEHADEEHPAADSPLEQVRGLVDLVETDPGRWECALGPQTYLVRECGTDRFEVVLAGRRAVIEVTMSTLDDVRIAIGAHAGLVGRALAAAAAIEAGRVCVSPDNIVPLE</sequence>
<reference evidence="1 2" key="1">
    <citation type="journal article" date="2016" name="Front. Microbiol.">
        <title>Comparative Genomics Analysis of Streptomyces Species Reveals Their Adaptation to the Marine Environment and Their Diversity at the Genomic Level.</title>
        <authorList>
            <person name="Tian X."/>
            <person name="Zhang Z."/>
            <person name="Yang T."/>
            <person name="Chen M."/>
            <person name="Li J."/>
            <person name="Chen F."/>
            <person name="Yang J."/>
            <person name="Li W."/>
            <person name="Zhang B."/>
            <person name="Zhang Z."/>
            <person name="Wu J."/>
            <person name="Zhang C."/>
            <person name="Long L."/>
            <person name="Xiao J."/>
        </authorList>
    </citation>
    <scope>NUCLEOTIDE SEQUENCE [LARGE SCALE GENOMIC DNA]</scope>
    <source>
        <strain evidence="1 2">SCSIO M10372</strain>
    </source>
</reference>
<comment type="caution">
    <text evidence="1">The sequence shown here is derived from an EMBL/GenBank/DDBJ whole genome shotgun (WGS) entry which is preliminary data.</text>
</comment>
<evidence type="ECO:0000313" key="2">
    <source>
        <dbReference type="Proteomes" id="UP000175971"/>
    </source>
</evidence>
<organism evidence="1 2">
    <name type="scientific">Streptomyces nanshensis</name>
    <dbReference type="NCBI Taxonomy" id="518642"/>
    <lineage>
        <taxon>Bacteria</taxon>
        <taxon>Bacillati</taxon>
        <taxon>Actinomycetota</taxon>
        <taxon>Actinomycetes</taxon>
        <taxon>Kitasatosporales</taxon>
        <taxon>Streptomycetaceae</taxon>
        <taxon>Streptomyces</taxon>
    </lineage>
</organism>
<protein>
    <submittedName>
        <fullName evidence="1">Uncharacterized protein</fullName>
    </submittedName>
</protein>
<dbReference type="PATRIC" id="fig|518642.7.peg.5343"/>
<name>A0A1E7LVQ8_9ACTN</name>
<proteinExistence type="predicted"/>
<dbReference type="AlphaFoldDB" id="A0A1E7LVQ8"/>
<dbReference type="Proteomes" id="UP000175971">
    <property type="component" value="Unassembled WGS sequence"/>
</dbReference>